<name>A0A3B4GT98_9CICH</name>
<dbReference type="SUPFAM" id="SSF56112">
    <property type="entry name" value="Protein kinase-like (PK-like)"/>
    <property type="match status" value="1"/>
</dbReference>
<evidence type="ECO:0000256" key="1">
    <source>
        <dbReference type="PROSITE-ProRule" id="PRU10141"/>
    </source>
</evidence>
<dbReference type="GO" id="GO:0004672">
    <property type="term" value="F:protein kinase activity"/>
    <property type="evidence" value="ECO:0007669"/>
    <property type="project" value="InterPro"/>
</dbReference>
<keyword evidence="1" id="KW-0067">ATP-binding</keyword>
<dbReference type="InterPro" id="IPR017441">
    <property type="entry name" value="Protein_kinase_ATP_BS"/>
</dbReference>
<feature type="domain" description="Protein kinase" evidence="2">
    <location>
        <begin position="17"/>
        <end position="64"/>
    </location>
</feature>
<dbReference type="STRING" id="303518.ENSPNYP00000025384"/>
<reference evidence="3" key="1">
    <citation type="submission" date="2023-09" db="UniProtKB">
        <authorList>
            <consortium name="Ensembl"/>
        </authorList>
    </citation>
    <scope>IDENTIFICATION</scope>
</reference>
<organism evidence="3">
    <name type="scientific">Pundamilia nyererei</name>
    <dbReference type="NCBI Taxonomy" id="303518"/>
    <lineage>
        <taxon>Eukaryota</taxon>
        <taxon>Metazoa</taxon>
        <taxon>Chordata</taxon>
        <taxon>Craniata</taxon>
        <taxon>Vertebrata</taxon>
        <taxon>Euteleostomi</taxon>
        <taxon>Actinopterygii</taxon>
        <taxon>Neopterygii</taxon>
        <taxon>Teleostei</taxon>
        <taxon>Neoteleostei</taxon>
        <taxon>Acanthomorphata</taxon>
        <taxon>Ovalentaria</taxon>
        <taxon>Cichlomorphae</taxon>
        <taxon>Cichliformes</taxon>
        <taxon>Cichlidae</taxon>
        <taxon>African cichlids</taxon>
        <taxon>Pseudocrenilabrinae</taxon>
        <taxon>Haplochromini</taxon>
        <taxon>Pundamilia</taxon>
    </lineage>
</organism>
<dbReference type="GO" id="GO:0005524">
    <property type="term" value="F:ATP binding"/>
    <property type="evidence" value="ECO:0007669"/>
    <property type="project" value="UniProtKB-UniRule"/>
</dbReference>
<dbReference type="PROSITE" id="PS00107">
    <property type="entry name" value="PROTEIN_KINASE_ATP"/>
    <property type="match status" value="1"/>
</dbReference>
<dbReference type="AlphaFoldDB" id="A0A3B4GT98"/>
<dbReference type="InterPro" id="IPR000719">
    <property type="entry name" value="Prot_kinase_dom"/>
</dbReference>
<evidence type="ECO:0000313" key="3">
    <source>
        <dbReference type="Ensembl" id="ENSPNYP00000025384.1"/>
    </source>
</evidence>
<feature type="binding site" evidence="1">
    <location>
        <position position="46"/>
    </location>
    <ligand>
        <name>ATP</name>
        <dbReference type="ChEBI" id="CHEBI:30616"/>
    </ligand>
</feature>
<keyword evidence="1" id="KW-0547">Nucleotide-binding</keyword>
<proteinExistence type="predicted"/>
<dbReference type="PROSITE" id="PS50011">
    <property type="entry name" value="PROTEIN_KINASE_DOM"/>
    <property type="match status" value="1"/>
</dbReference>
<sequence length="64" mass="7334">LQKPLQPDMGRNSLANFQIEKKIGRGQFSEVYQARYLLDNTFVALKIIQVRMSPASLIFAFYAP</sequence>
<protein>
    <recommendedName>
        <fullName evidence="2">Protein kinase domain-containing protein</fullName>
    </recommendedName>
</protein>
<dbReference type="Gene3D" id="3.30.200.20">
    <property type="entry name" value="Phosphorylase Kinase, domain 1"/>
    <property type="match status" value="1"/>
</dbReference>
<evidence type="ECO:0000259" key="2">
    <source>
        <dbReference type="PROSITE" id="PS50011"/>
    </source>
</evidence>
<dbReference type="InterPro" id="IPR011009">
    <property type="entry name" value="Kinase-like_dom_sf"/>
</dbReference>
<accession>A0A3B4GT98</accession>
<dbReference type="Ensembl" id="ENSPNYT00000026004.1">
    <property type="protein sequence ID" value="ENSPNYP00000025384.1"/>
    <property type="gene ID" value="ENSPNYG00000019149.1"/>
</dbReference>